<dbReference type="InterPro" id="IPR000225">
    <property type="entry name" value="Armadillo"/>
</dbReference>
<comment type="subcellular location">
    <subcellularLocation>
        <location evidence="1">Cytoplasm</location>
    </subcellularLocation>
</comment>
<dbReference type="GO" id="GO:0005516">
    <property type="term" value="F:calmodulin binding"/>
    <property type="evidence" value="ECO:0007669"/>
    <property type="project" value="UniProtKB-KW"/>
</dbReference>
<evidence type="ECO:0000256" key="3">
    <source>
        <dbReference type="ARBA" id="ARBA00022737"/>
    </source>
</evidence>
<evidence type="ECO:0000256" key="1">
    <source>
        <dbReference type="ARBA" id="ARBA00004496"/>
    </source>
</evidence>
<dbReference type="PROSITE" id="PS50096">
    <property type="entry name" value="IQ"/>
    <property type="match status" value="7"/>
</dbReference>
<dbReference type="GO" id="GO:0051295">
    <property type="term" value="P:establishment of meiotic spindle localization"/>
    <property type="evidence" value="ECO:0007669"/>
    <property type="project" value="TreeGrafter"/>
</dbReference>
<name>A0A9I9CEU9_CUCME</name>
<dbReference type="InterPro" id="IPR027417">
    <property type="entry name" value="P-loop_NTPase"/>
</dbReference>
<dbReference type="PROSITE" id="PS50021">
    <property type="entry name" value="CH"/>
    <property type="match status" value="1"/>
</dbReference>
<dbReference type="SMART" id="SM00015">
    <property type="entry name" value="IQ"/>
    <property type="match status" value="9"/>
</dbReference>
<dbReference type="SUPFAM" id="SSF47576">
    <property type="entry name" value="Calponin-homology domain, CH-domain"/>
    <property type="match status" value="1"/>
</dbReference>
<dbReference type="Gramene" id="MELO3C002466.2.1">
    <property type="protein sequence ID" value="MELO3C002466.2.1"/>
    <property type="gene ID" value="MELO3C002466.2"/>
</dbReference>
<dbReference type="GO" id="GO:0007051">
    <property type="term" value="P:spindle organization"/>
    <property type="evidence" value="ECO:0007669"/>
    <property type="project" value="TreeGrafter"/>
</dbReference>
<dbReference type="InterPro" id="IPR051185">
    <property type="entry name" value="ASPM"/>
</dbReference>
<feature type="compositionally biased region" description="Pro residues" evidence="6">
    <location>
        <begin position="9"/>
        <end position="20"/>
    </location>
</feature>
<dbReference type="CDD" id="cd21223">
    <property type="entry name" value="CH_ASPM_rpt1"/>
    <property type="match status" value="1"/>
</dbReference>
<dbReference type="InterPro" id="IPR011989">
    <property type="entry name" value="ARM-like"/>
</dbReference>
<keyword evidence="3" id="KW-0677">Repeat</keyword>
<dbReference type="GO" id="GO:0000922">
    <property type="term" value="C:spindle pole"/>
    <property type="evidence" value="ECO:0007669"/>
    <property type="project" value="TreeGrafter"/>
</dbReference>
<keyword evidence="4" id="KW-0112">Calmodulin-binding</keyword>
<evidence type="ECO:0000256" key="2">
    <source>
        <dbReference type="ARBA" id="ARBA00022490"/>
    </source>
</evidence>
<evidence type="ECO:0000256" key="4">
    <source>
        <dbReference type="ARBA" id="ARBA00022860"/>
    </source>
</evidence>
<feature type="repeat" description="ARM" evidence="5">
    <location>
        <begin position="1232"/>
        <end position="1279"/>
    </location>
</feature>
<evidence type="ECO:0000313" key="8">
    <source>
        <dbReference type="EnsemblPlants" id="MELO3C002466.2.1"/>
    </source>
</evidence>
<dbReference type="SUPFAM" id="SSF52540">
    <property type="entry name" value="P-loop containing nucleoside triphosphate hydrolases"/>
    <property type="match status" value="2"/>
</dbReference>
<dbReference type="Gene3D" id="1.10.418.10">
    <property type="entry name" value="Calponin-like domain"/>
    <property type="match status" value="1"/>
</dbReference>
<keyword evidence="2" id="KW-0963">Cytoplasm</keyword>
<evidence type="ECO:0000259" key="7">
    <source>
        <dbReference type="PROSITE" id="PS50021"/>
    </source>
</evidence>
<evidence type="ECO:0000256" key="5">
    <source>
        <dbReference type="PROSITE-ProRule" id="PRU00259"/>
    </source>
</evidence>
<dbReference type="PROSITE" id="PS50176">
    <property type="entry name" value="ARM_REPEAT"/>
    <property type="match status" value="1"/>
</dbReference>
<proteinExistence type="predicted"/>
<dbReference type="InterPro" id="IPR036872">
    <property type="entry name" value="CH_dom_sf"/>
</dbReference>
<dbReference type="InterPro" id="IPR016024">
    <property type="entry name" value="ARM-type_fold"/>
</dbReference>
<dbReference type="EnsemblPlants" id="MELO3C002466.2.1">
    <property type="protein sequence ID" value="MELO3C002466.2.1"/>
    <property type="gene ID" value="MELO3C002466.2"/>
</dbReference>
<dbReference type="Pfam" id="PF00612">
    <property type="entry name" value="IQ"/>
    <property type="match status" value="7"/>
</dbReference>
<feature type="domain" description="Calponin-homology (CH)" evidence="7">
    <location>
        <begin position="397"/>
        <end position="519"/>
    </location>
</feature>
<dbReference type="GO" id="GO:0005737">
    <property type="term" value="C:cytoplasm"/>
    <property type="evidence" value="ECO:0007669"/>
    <property type="project" value="UniProtKB-SubCell"/>
</dbReference>
<reference evidence="8" key="1">
    <citation type="submission" date="2023-03" db="UniProtKB">
        <authorList>
            <consortium name="EnsemblPlants"/>
        </authorList>
    </citation>
    <scope>IDENTIFICATION</scope>
</reference>
<organism evidence="8">
    <name type="scientific">Cucumis melo</name>
    <name type="common">Muskmelon</name>
    <dbReference type="NCBI Taxonomy" id="3656"/>
    <lineage>
        <taxon>Eukaryota</taxon>
        <taxon>Viridiplantae</taxon>
        <taxon>Streptophyta</taxon>
        <taxon>Embryophyta</taxon>
        <taxon>Tracheophyta</taxon>
        <taxon>Spermatophyta</taxon>
        <taxon>Magnoliopsida</taxon>
        <taxon>eudicotyledons</taxon>
        <taxon>Gunneridae</taxon>
        <taxon>Pentapetalae</taxon>
        <taxon>rosids</taxon>
        <taxon>fabids</taxon>
        <taxon>Cucurbitales</taxon>
        <taxon>Cucurbitaceae</taxon>
        <taxon>Benincaseae</taxon>
        <taxon>Cucumis</taxon>
    </lineage>
</organism>
<dbReference type="InterPro" id="IPR000048">
    <property type="entry name" value="IQ_motif_EF-hand-BS"/>
</dbReference>
<evidence type="ECO:0000256" key="6">
    <source>
        <dbReference type="SAM" id="MobiDB-lite"/>
    </source>
</evidence>
<feature type="region of interest" description="Disordered" evidence="6">
    <location>
        <begin position="1"/>
        <end position="81"/>
    </location>
</feature>
<dbReference type="PANTHER" id="PTHR22706">
    <property type="entry name" value="ASSEMBLY FACTOR FOR SPINDLE MICROTUBULES"/>
    <property type="match status" value="1"/>
</dbReference>
<feature type="compositionally biased region" description="Low complexity" evidence="6">
    <location>
        <begin position="59"/>
        <end position="78"/>
    </location>
</feature>
<dbReference type="SUPFAM" id="SSF48371">
    <property type="entry name" value="ARM repeat"/>
    <property type="match status" value="1"/>
</dbReference>
<protein>
    <recommendedName>
        <fullName evidence="7">Calponin-homology (CH) domain-containing protein</fullName>
    </recommendedName>
</protein>
<dbReference type="GO" id="GO:0000278">
    <property type="term" value="P:mitotic cell cycle"/>
    <property type="evidence" value="ECO:0007669"/>
    <property type="project" value="TreeGrafter"/>
</dbReference>
<sequence length="1368" mass="156216">MEVEEELPSPSPSPFKPPPSSIFKDISNFKTPKRQSRISTLQSPCQPFFTASKRTPLVSSTLRRPRPSLAPSSSAARSKASRKLKAFELEQSQSSRKVQVKKEQSLKSLANSLTVWLNFLFENPRSCGCDWPVGGDGCCTGSRGNRKRDFNSCPTVGVDMGWRCPKRQRDLSWRFPSDNVAENEVEFSNSRYVKLRESLKDVCSFDDLTQRMRVYLSSNNCKDTLDIMAQVAKNIDDGRLKMKAHCPIITDVRLKESATRILMAYNPVWLHIGLYVIFGGDSLLSTEEVNSEQDNAFLKMVLGKQFFSHSGLAKAYSYNRMVEGLYRPGYYEAMGNIILKRFLLLVLILDKAKCQSSLPLDYGIDGVDGGSPLLFLVQSVIKSSRQMINDFLSSDVMHGEGNLLAHLVIMGYKVSYAQCPISEYDFKITDLFVDIQDGVRLCRAIQLLLNDYSILTKIVVPSDNHKKNLANCAKAVQYLKQAGVALCDEDGMIIVEDDIANGEKEMVLSLLSNMFVHLQLPLIVNKNLLVEEVCKIRGVDPQKTNGEESIMSVTHCSDAAHNFILLQKLASLLGDFPEVNLTKILKISDILEYGGACSDRSVIILLTFLASELIVKKSVDVLNSVAVPNIEGFDVQNTGETDGAEKFKTIRAWWQDMVEQNKKSFSKPDASSLFLPSGKQRNQKQREDAARIIQSYYRRLVERRKFINLMNQISFLQRFIKAWLNRRRKLACTEPDAPRSLSCGMMVEYFKIHHHQIYCCIDDTERPKQLEIVGRYSTLTVDRRDLLTLRRSAICIQRAMRNWMIRKNQVSREVASSDRHGRAVTHLNIASIADEEIGIIDQIKETPELQVVAEECPILNKVVVESEVFCNENLAAIQIQSYFRGGLLRRKFLSLRMATIVIQKNIRMLRCRKEYTYNKNVVTFAIVIQSSIRGWIARREGHRQRRLIILVQNFWRRWLARKEFLQQRESVIKIQTAMRCKIARMAFHRQRHAAIEIQRLLRGQITRMKLLGAASELRSTFHSGNFSRCSCKMFELKLVLGSILKLQRWWKGVLLLRSRSRSIIVIQSHIRGWISRRRAATERQQIVLIQSKEFTRQWRSVEVARSVFTPSICMLFEKPYARSFKFHSNDLLLNELKPEGMKDLECEEQKSSHWKGYLARKRSRGQLGDLCLRVQNSAANVDDGKRIINRLVVALSELLSMRSVRGILHTCATLDMATGHSQKCCETLVGAGAISTLLKLIRSVSRSIPDQEVLKHALSTLRNLSRYPHLIEVLIDTHGSVEILLWELLRNKEDGFFIASEVLKMICRNEKGIEAVRKSSGHLKRLNSLAEELTRKAYNEKRTARGLDGRENIERRLKEAVELLKLTT</sequence>
<dbReference type="Gene3D" id="1.20.5.190">
    <property type="match status" value="3"/>
</dbReference>
<dbReference type="InterPro" id="IPR001715">
    <property type="entry name" value="CH_dom"/>
</dbReference>
<accession>A0A9I9CEU9</accession>
<dbReference type="PANTHER" id="PTHR22706:SF1">
    <property type="entry name" value="ASSEMBLY FACTOR FOR SPINDLE MICROTUBULES"/>
    <property type="match status" value="1"/>
</dbReference>
<dbReference type="Gene3D" id="1.25.10.10">
    <property type="entry name" value="Leucine-rich Repeat Variant"/>
    <property type="match status" value="1"/>
</dbReference>
<dbReference type="SMART" id="SM00185">
    <property type="entry name" value="ARM"/>
    <property type="match status" value="1"/>
</dbReference>